<reference evidence="3" key="1">
    <citation type="journal article" date="2019" name="Int. J. Syst. Evol. Microbiol.">
        <title>The Global Catalogue of Microorganisms (GCM) 10K type strain sequencing project: providing services to taxonomists for standard genome sequencing and annotation.</title>
        <authorList>
            <consortium name="The Broad Institute Genomics Platform"/>
            <consortium name="The Broad Institute Genome Sequencing Center for Infectious Disease"/>
            <person name="Wu L."/>
            <person name="Ma J."/>
        </authorList>
    </citation>
    <scope>NUCLEOTIDE SEQUENCE [LARGE SCALE GENOMIC DNA]</scope>
    <source>
        <strain evidence="3">CCM 4481</strain>
    </source>
</reference>
<evidence type="ECO:0000256" key="1">
    <source>
        <dbReference type="SAM" id="SignalP"/>
    </source>
</evidence>
<dbReference type="GO" id="GO:0008168">
    <property type="term" value="F:methyltransferase activity"/>
    <property type="evidence" value="ECO:0007669"/>
    <property type="project" value="UniProtKB-KW"/>
</dbReference>
<keyword evidence="2" id="KW-0489">Methyltransferase</keyword>
<dbReference type="SUPFAM" id="SSF53335">
    <property type="entry name" value="S-adenosyl-L-methionine-dependent methyltransferases"/>
    <property type="match status" value="1"/>
</dbReference>
<dbReference type="Proteomes" id="UP001595961">
    <property type="component" value="Unassembled WGS sequence"/>
</dbReference>
<keyword evidence="2" id="KW-0808">Transferase</keyword>
<dbReference type="EMBL" id="JBHSGA010000020">
    <property type="protein sequence ID" value="MFC4528657.1"/>
    <property type="molecule type" value="Genomic_DNA"/>
</dbReference>
<name>A0ABV9C7J8_9GAMM</name>
<sequence length="340" mass="35979">MKRQPLSVVLVVFALACWACGRVNAEVGPPSYVAAALADPARPVDDRSLDGGRKPAEVLAFAGIKPGDKVVDLMPGAGYYTRVFSKIVGAGGVVYAVQPVEMDKAAPKGLQTLNSFAGTPGYPNVSVLVQPIAALSLPQHVDLVWTSQNYHDLHDPFMGSPDIARLNKAIFDALKPGGVYIVLDHAAAAGSGVSRTDDLHRIDPAVVKAEVTAAGFEYLGESDVLRQAADDHSTPAFDKAMRGKTDRFIYKFRKPVGAASAGRAIVPAILHQLGVGPAGAQRICKIVESLHERLRQLKTLPAVAEAAGMRLLRPCPGHDSFASRVVPIRTCCAQHGALDA</sequence>
<dbReference type="GO" id="GO:0032259">
    <property type="term" value="P:methylation"/>
    <property type="evidence" value="ECO:0007669"/>
    <property type="project" value="UniProtKB-KW"/>
</dbReference>
<feature type="chain" id="PRO_5046006267" evidence="1">
    <location>
        <begin position="26"/>
        <end position="340"/>
    </location>
</feature>
<keyword evidence="1" id="KW-0732">Signal</keyword>
<proteinExistence type="predicted"/>
<keyword evidence="3" id="KW-1185">Reference proteome</keyword>
<evidence type="ECO:0000313" key="2">
    <source>
        <dbReference type="EMBL" id="MFC4528657.1"/>
    </source>
</evidence>
<feature type="signal peptide" evidence="1">
    <location>
        <begin position="1"/>
        <end position="25"/>
    </location>
</feature>
<dbReference type="RefSeq" id="WP_266147995.1">
    <property type="nucleotide sequence ID" value="NZ_CP064028.1"/>
</dbReference>
<gene>
    <name evidence="2" type="ORF">ACFO5W_18580</name>
</gene>
<accession>A0ABV9C7J8</accession>
<protein>
    <submittedName>
        <fullName evidence="2">Class I SAM-dependent methyltransferase</fullName>
    </submittedName>
</protein>
<evidence type="ECO:0000313" key="3">
    <source>
        <dbReference type="Proteomes" id="UP001595961"/>
    </source>
</evidence>
<dbReference type="PROSITE" id="PS51257">
    <property type="entry name" value="PROKAR_LIPOPROTEIN"/>
    <property type="match status" value="1"/>
</dbReference>
<dbReference type="CDD" id="cd02440">
    <property type="entry name" value="AdoMet_MTases"/>
    <property type="match status" value="1"/>
</dbReference>
<dbReference type="Gene3D" id="3.40.50.150">
    <property type="entry name" value="Vaccinia Virus protein VP39"/>
    <property type="match status" value="1"/>
</dbReference>
<dbReference type="InterPro" id="IPR029063">
    <property type="entry name" value="SAM-dependent_MTases_sf"/>
</dbReference>
<organism evidence="2 3">
    <name type="scientific">Dyella halodurans</name>
    <dbReference type="NCBI Taxonomy" id="1920171"/>
    <lineage>
        <taxon>Bacteria</taxon>
        <taxon>Pseudomonadati</taxon>
        <taxon>Pseudomonadota</taxon>
        <taxon>Gammaproteobacteria</taxon>
        <taxon>Lysobacterales</taxon>
        <taxon>Rhodanobacteraceae</taxon>
        <taxon>Dyella</taxon>
    </lineage>
</organism>
<comment type="caution">
    <text evidence="2">The sequence shown here is derived from an EMBL/GenBank/DDBJ whole genome shotgun (WGS) entry which is preliminary data.</text>
</comment>